<dbReference type="InterPro" id="IPR033121">
    <property type="entry name" value="PEPTIDASE_A1"/>
</dbReference>
<dbReference type="SUPFAM" id="SSF50630">
    <property type="entry name" value="Acid proteases"/>
    <property type="match status" value="1"/>
</dbReference>
<proteinExistence type="inferred from homology"/>
<sequence length="187" mass="21152">MFIGKNFDYSRCLTWVPMLNDISYYSLTMAEVVYDDQEQLLGSNQAFVLDSGTTNTYFVDPLYQQLLSLVTKTPLQKTPGDEGYRHCWKGTKPFNSISDIRSYFPTLKLKFREGRVMEIPPDNYFIIREIGDACLGIFNGSDIKLSFNLIGAISMQNVMVVYDNEQQKIGWARVAGCSNPPVGICAP</sequence>
<feature type="domain" description="Peptidase A1" evidence="2">
    <location>
        <begin position="1"/>
        <end position="172"/>
    </location>
</feature>
<dbReference type="AlphaFoldDB" id="A0A2I0W4E7"/>
<reference evidence="3 4" key="1">
    <citation type="journal article" date="2016" name="Sci. Rep.">
        <title>The Dendrobium catenatum Lindl. genome sequence provides insights into polysaccharide synthase, floral development and adaptive evolution.</title>
        <authorList>
            <person name="Zhang G.Q."/>
            <person name="Xu Q."/>
            <person name="Bian C."/>
            <person name="Tsai W.C."/>
            <person name="Yeh C.M."/>
            <person name="Liu K.W."/>
            <person name="Yoshida K."/>
            <person name="Zhang L.S."/>
            <person name="Chang S.B."/>
            <person name="Chen F."/>
            <person name="Shi Y."/>
            <person name="Su Y.Y."/>
            <person name="Zhang Y.Q."/>
            <person name="Chen L.J."/>
            <person name="Yin Y."/>
            <person name="Lin M."/>
            <person name="Huang H."/>
            <person name="Deng H."/>
            <person name="Wang Z.W."/>
            <person name="Zhu S.L."/>
            <person name="Zhao X."/>
            <person name="Deng C."/>
            <person name="Niu S.C."/>
            <person name="Huang J."/>
            <person name="Wang M."/>
            <person name="Liu G.H."/>
            <person name="Yang H.J."/>
            <person name="Xiao X.J."/>
            <person name="Hsiao Y.Y."/>
            <person name="Wu W.L."/>
            <person name="Chen Y.Y."/>
            <person name="Mitsuda N."/>
            <person name="Ohme-Takagi M."/>
            <person name="Luo Y.B."/>
            <person name="Van de Peer Y."/>
            <person name="Liu Z.J."/>
        </authorList>
    </citation>
    <scope>NUCLEOTIDE SEQUENCE [LARGE SCALE GENOMIC DNA]</scope>
    <source>
        <tissue evidence="3">The whole plant</tissue>
    </source>
</reference>
<gene>
    <name evidence="3" type="primary">ASP1</name>
    <name evidence="3" type="ORF">MA16_Dca008635</name>
</gene>
<dbReference type="PROSITE" id="PS51767">
    <property type="entry name" value="PEPTIDASE_A1"/>
    <property type="match status" value="1"/>
</dbReference>
<dbReference type="Pfam" id="PF14541">
    <property type="entry name" value="TAXi_C"/>
    <property type="match status" value="1"/>
</dbReference>
<reference evidence="3 4" key="2">
    <citation type="journal article" date="2017" name="Nature">
        <title>The Apostasia genome and the evolution of orchids.</title>
        <authorList>
            <person name="Zhang G.Q."/>
            <person name="Liu K.W."/>
            <person name="Li Z."/>
            <person name="Lohaus R."/>
            <person name="Hsiao Y.Y."/>
            <person name="Niu S.C."/>
            <person name="Wang J.Y."/>
            <person name="Lin Y.C."/>
            <person name="Xu Q."/>
            <person name="Chen L.J."/>
            <person name="Yoshida K."/>
            <person name="Fujiwara S."/>
            <person name="Wang Z.W."/>
            <person name="Zhang Y.Q."/>
            <person name="Mitsuda N."/>
            <person name="Wang M."/>
            <person name="Liu G.H."/>
            <person name="Pecoraro L."/>
            <person name="Huang H.X."/>
            <person name="Xiao X.J."/>
            <person name="Lin M."/>
            <person name="Wu X.Y."/>
            <person name="Wu W.L."/>
            <person name="Chen Y.Y."/>
            <person name="Chang S.B."/>
            <person name="Sakamoto S."/>
            <person name="Ohme-Takagi M."/>
            <person name="Yagi M."/>
            <person name="Zeng S.J."/>
            <person name="Shen C.Y."/>
            <person name="Yeh C.M."/>
            <person name="Luo Y.B."/>
            <person name="Tsai W.C."/>
            <person name="Van de Peer Y."/>
            <person name="Liu Z.J."/>
        </authorList>
    </citation>
    <scope>NUCLEOTIDE SEQUENCE [LARGE SCALE GENOMIC DNA]</scope>
    <source>
        <tissue evidence="3">The whole plant</tissue>
    </source>
</reference>
<dbReference type="InterPro" id="IPR001461">
    <property type="entry name" value="Aspartic_peptidase_A1"/>
</dbReference>
<dbReference type="Gene3D" id="2.40.70.10">
    <property type="entry name" value="Acid Proteases"/>
    <property type="match status" value="1"/>
</dbReference>
<dbReference type="InterPro" id="IPR021109">
    <property type="entry name" value="Peptidase_aspartic_dom_sf"/>
</dbReference>
<dbReference type="Proteomes" id="UP000233837">
    <property type="component" value="Unassembled WGS sequence"/>
</dbReference>
<comment type="similarity">
    <text evidence="1">Belongs to the peptidase A1 family.</text>
</comment>
<dbReference type="PANTHER" id="PTHR13683">
    <property type="entry name" value="ASPARTYL PROTEASES"/>
    <property type="match status" value="1"/>
</dbReference>
<name>A0A2I0W4E7_9ASPA</name>
<dbReference type="GO" id="GO:0004190">
    <property type="term" value="F:aspartic-type endopeptidase activity"/>
    <property type="evidence" value="ECO:0007669"/>
    <property type="project" value="InterPro"/>
</dbReference>
<accession>A0A2I0W4E7</accession>
<dbReference type="EMBL" id="KZ502926">
    <property type="protein sequence ID" value="PKU70518.1"/>
    <property type="molecule type" value="Genomic_DNA"/>
</dbReference>
<keyword evidence="4" id="KW-1185">Reference proteome</keyword>
<evidence type="ECO:0000256" key="1">
    <source>
        <dbReference type="ARBA" id="ARBA00007447"/>
    </source>
</evidence>
<evidence type="ECO:0000313" key="3">
    <source>
        <dbReference type="EMBL" id="PKU70518.1"/>
    </source>
</evidence>
<organism evidence="3 4">
    <name type="scientific">Dendrobium catenatum</name>
    <dbReference type="NCBI Taxonomy" id="906689"/>
    <lineage>
        <taxon>Eukaryota</taxon>
        <taxon>Viridiplantae</taxon>
        <taxon>Streptophyta</taxon>
        <taxon>Embryophyta</taxon>
        <taxon>Tracheophyta</taxon>
        <taxon>Spermatophyta</taxon>
        <taxon>Magnoliopsida</taxon>
        <taxon>Liliopsida</taxon>
        <taxon>Asparagales</taxon>
        <taxon>Orchidaceae</taxon>
        <taxon>Epidendroideae</taxon>
        <taxon>Malaxideae</taxon>
        <taxon>Dendrobiinae</taxon>
        <taxon>Dendrobium</taxon>
    </lineage>
</organism>
<dbReference type="GO" id="GO:0006508">
    <property type="term" value="P:proteolysis"/>
    <property type="evidence" value="ECO:0007669"/>
    <property type="project" value="InterPro"/>
</dbReference>
<dbReference type="InterPro" id="IPR032799">
    <property type="entry name" value="TAXi_C"/>
</dbReference>
<evidence type="ECO:0000259" key="2">
    <source>
        <dbReference type="PROSITE" id="PS51767"/>
    </source>
</evidence>
<dbReference type="PANTHER" id="PTHR13683:SF331">
    <property type="entry name" value="ASPARTIC PROTEINASE ASP1"/>
    <property type="match status" value="1"/>
</dbReference>
<evidence type="ECO:0000313" key="4">
    <source>
        <dbReference type="Proteomes" id="UP000233837"/>
    </source>
</evidence>
<protein>
    <submittedName>
        <fullName evidence="3">Aspartic proteinase Asp1</fullName>
    </submittedName>
</protein>